<feature type="region of interest" description="Disordered" evidence="1">
    <location>
        <begin position="1"/>
        <end position="44"/>
    </location>
</feature>
<dbReference type="EMBL" id="JBGMDY010000007">
    <property type="protein sequence ID" value="KAL2327139.1"/>
    <property type="molecule type" value="Genomic_DNA"/>
</dbReference>
<evidence type="ECO:0000256" key="1">
    <source>
        <dbReference type="SAM" id="MobiDB-lite"/>
    </source>
</evidence>
<dbReference type="AlphaFoldDB" id="A0ABD1LUD9"/>
<comment type="caution">
    <text evidence="2">The sequence shown here is derived from an EMBL/GenBank/DDBJ whole genome shotgun (WGS) entry which is preliminary data.</text>
</comment>
<dbReference type="PANTHER" id="PTHR35491">
    <property type="entry name" value="OS12G0638500-LIKE PROTEIN"/>
    <property type="match status" value="1"/>
</dbReference>
<feature type="region of interest" description="Disordered" evidence="1">
    <location>
        <begin position="183"/>
        <end position="235"/>
    </location>
</feature>
<proteinExistence type="predicted"/>
<accession>A0ABD1LUD9</accession>
<dbReference type="Proteomes" id="UP001603857">
    <property type="component" value="Unassembled WGS sequence"/>
</dbReference>
<protein>
    <recommendedName>
        <fullName evidence="4">Serine/threonine-protein kinase ATM</fullName>
    </recommendedName>
</protein>
<feature type="compositionally biased region" description="Polar residues" evidence="1">
    <location>
        <begin position="295"/>
        <end position="304"/>
    </location>
</feature>
<sequence length="776" mass="83853">MDVVMTEEPNSGDETKLTEDTIMTEAPQKDGGSGFDSRDRRKSKYLSSPYTNIGLKQKDLPAETDDLMTPYPSQKAEASSVAINNGSCSYAKLGNKRFRKYWYKKFISCNTMSSKRAFKNASADELLSGLYSTAIDCMFPVGSKSFDLVEQFFCRYRVSNYHDEAELATSMVNVKEEKLGKPVSNDLSVSKSKRQNSKKTENTVRRKRKSLSGLSDVNSKEKITSSGDSLMPGRKLKQKRRLKEISVHQPQNVEIDLNGSSSNYSSVPEASQNLSCIASEGKAVHKKREKVEPQMHQSAQTTSVHMDAKSRNCSSIVIDLQFSPPIPADIPKQNKYEKKEELVFRASNPGSSCSQEGPVGSLTDHSLLVSAKAEVGNVLVNKTGLKNTMAKAAEVPLNTKHAVEKTGSKNSMEKAAEKPLNTKLSIGKTGLKNSMVMAAELPLDTIHALGKTGLKNSIEKAVEKPLNTKLAVEIPDLNGTGAECNSISPEFDAVNSFSPELKSEKSKSSFACSRPTNGESRGTYLLLRFAPGANIPSKEDLMTTFCQFGPLNVSETQLLKDIASAQVVFVRNADAAAAFHSLEQNKFIFGSTLVDCKLHHLSATSPPAEQLVTPAQPSGYMTRPGVISNQQNGYKAMPGAIPTQPTVSVAAMPGVSHSQPTGSMAAMPGVTPTQQTGSIAMPGVTPTQQAGLIAMPSVTPTQQTGSMAMPGVAPTQQTGSIAMPGETPPLQFIKQNLQMMTSILENSGNSLTPQMRAKLDTEIKTLMRKVNSRTKA</sequence>
<evidence type="ECO:0000313" key="2">
    <source>
        <dbReference type="EMBL" id="KAL2327139.1"/>
    </source>
</evidence>
<reference evidence="2 3" key="1">
    <citation type="submission" date="2024-08" db="EMBL/GenBank/DDBJ databases">
        <title>Insights into the chromosomal genome structure of Flemingia macrophylla.</title>
        <authorList>
            <person name="Ding Y."/>
            <person name="Zhao Y."/>
            <person name="Bi W."/>
            <person name="Wu M."/>
            <person name="Zhao G."/>
            <person name="Gong Y."/>
            <person name="Li W."/>
            <person name="Zhang P."/>
        </authorList>
    </citation>
    <scope>NUCLEOTIDE SEQUENCE [LARGE SCALE GENOMIC DNA]</scope>
    <source>
        <strain evidence="2">DYQJB</strain>
        <tissue evidence="2">Leaf</tissue>
    </source>
</reference>
<organism evidence="2 3">
    <name type="scientific">Flemingia macrophylla</name>
    <dbReference type="NCBI Taxonomy" id="520843"/>
    <lineage>
        <taxon>Eukaryota</taxon>
        <taxon>Viridiplantae</taxon>
        <taxon>Streptophyta</taxon>
        <taxon>Embryophyta</taxon>
        <taxon>Tracheophyta</taxon>
        <taxon>Spermatophyta</taxon>
        <taxon>Magnoliopsida</taxon>
        <taxon>eudicotyledons</taxon>
        <taxon>Gunneridae</taxon>
        <taxon>Pentapetalae</taxon>
        <taxon>rosids</taxon>
        <taxon>fabids</taxon>
        <taxon>Fabales</taxon>
        <taxon>Fabaceae</taxon>
        <taxon>Papilionoideae</taxon>
        <taxon>50 kb inversion clade</taxon>
        <taxon>NPAAA clade</taxon>
        <taxon>indigoferoid/millettioid clade</taxon>
        <taxon>Phaseoleae</taxon>
        <taxon>Flemingia</taxon>
    </lineage>
</organism>
<gene>
    <name evidence="2" type="ORF">Fmac_020566</name>
</gene>
<evidence type="ECO:0008006" key="4">
    <source>
        <dbReference type="Google" id="ProtNLM"/>
    </source>
</evidence>
<evidence type="ECO:0000313" key="3">
    <source>
        <dbReference type="Proteomes" id="UP001603857"/>
    </source>
</evidence>
<name>A0ABD1LUD9_9FABA</name>
<keyword evidence="3" id="KW-1185">Reference proteome</keyword>
<feature type="region of interest" description="Disordered" evidence="1">
    <location>
        <begin position="289"/>
        <end position="308"/>
    </location>
</feature>
<dbReference type="PANTHER" id="PTHR35491:SF12">
    <property type="entry name" value="RRM DOMAIN-CONTAINING PROTEIN"/>
    <property type="match status" value="1"/>
</dbReference>